<dbReference type="RefSeq" id="WP_098361988.1">
    <property type="nucleotide sequence ID" value="NZ_NTUE01000068.1"/>
</dbReference>
<evidence type="ECO:0000313" key="5">
    <source>
        <dbReference type="Proteomes" id="UP000221438"/>
    </source>
</evidence>
<dbReference type="InterPro" id="IPR002656">
    <property type="entry name" value="Acyl_transf_3_dom"/>
</dbReference>
<dbReference type="AlphaFoldDB" id="A0A2B1DDT9"/>
<feature type="domain" description="Acyltransferase 3" evidence="3">
    <location>
        <begin position="14"/>
        <end position="301"/>
    </location>
</feature>
<organism evidence="4 5">
    <name type="scientific">Bacillus cereus</name>
    <dbReference type="NCBI Taxonomy" id="1396"/>
    <lineage>
        <taxon>Bacteria</taxon>
        <taxon>Bacillati</taxon>
        <taxon>Bacillota</taxon>
        <taxon>Bacilli</taxon>
        <taxon>Bacillales</taxon>
        <taxon>Bacillaceae</taxon>
        <taxon>Bacillus</taxon>
        <taxon>Bacillus cereus group</taxon>
    </lineage>
</organism>
<dbReference type="Proteomes" id="UP000221438">
    <property type="component" value="Unassembled WGS sequence"/>
</dbReference>
<accession>A0A2B1DDT9</accession>
<evidence type="ECO:0000256" key="2">
    <source>
        <dbReference type="ARBA" id="ARBA00007400"/>
    </source>
</evidence>
<dbReference type="Pfam" id="PF01757">
    <property type="entry name" value="Acyl_transf_3"/>
    <property type="match status" value="1"/>
</dbReference>
<comment type="similarity">
    <text evidence="2">Belongs to the acyltransferase 3 family.</text>
</comment>
<comment type="caution">
    <text evidence="4">The sequence shown here is derived from an EMBL/GenBank/DDBJ whole genome shotgun (WGS) entry which is preliminary data.</text>
</comment>
<proteinExistence type="inferred from homology"/>
<evidence type="ECO:0000313" key="4">
    <source>
        <dbReference type="EMBL" id="PGQ08163.1"/>
    </source>
</evidence>
<evidence type="ECO:0000259" key="3">
    <source>
        <dbReference type="Pfam" id="PF01757"/>
    </source>
</evidence>
<reference evidence="4 5" key="1">
    <citation type="submission" date="2017-09" db="EMBL/GenBank/DDBJ databases">
        <title>Large-scale bioinformatics analysis of Bacillus genomes uncovers conserved roles of natural products in bacterial physiology.</title>
        <authorList>
            <consortium name="Agbiome Team Llc"/>
            <person name="Bleich R.M."/>
            <person name="Grubbs K.J."/>
            <person name="Santa Maria K.C."/>
            <person name="Allen S.E."/>
            <person name="Farag S."/>
            <person name="Shank E.A."/>
            <person name="Bowers A."/>
        </authorList>
    </citation>
    <scope>NUCLEOTIDE SEQUENCE [LARGE SCALE GENOMIC DNA]</scope>
    <source>
        <strain evidence="4 5">AFS046104</strain>
    </source>
</reference>
<comment type="subcellular location">
    <subcellularLocation>
        <location evidence="1">Membrane</location>
    </subcellularLocation>
</comment>
<dbReference type="GO" id="GO:0016747">
    <property type="term" value="F:acyltransferase activity, transferring groups other than amino-acyl groups"/>
    <property type="evidence" value="ECO:0007669"/>
    <property type="project" value="InterPro"/>
</dbReference>
<dbReference type="EMBL" id="NUJQ01000020">
    <property type="protein sequence ID" value="PGQ08163.1"/>
    <property type="molecule type" value="Genomic_DNA"/>
</dbReference>
<evidence type="ECO:0000256" key="1">
    <source>
        <dbReference type="ARBA" id="ARBA00004370"/>
    </source>
</evidence>
<gene>
    <name evidence="4" type="ORF">COA08_16010</name>
</gene>
<protein>
    <recommendedName>
        <fullName evidence="3">Acyltransferase 3 domain-containing protein</fullName>
    </recommendedName>
</protein>
<name>A0A2B1DDT9_BACCE</name>
<sequence>MEVDYNLKNYLNKNWSNQLKGIAIILVILGHLRLISHAGAWGVAIFLIISGFGLTQSYFKSGINDFFKKRVSKVLFPYFIVTLIWVVIDAFIGIKHSVSSTILVLIGINLNGEFDKSMWYITFILMWYLMFYITFKFIRTNNIRVIMLFMFSIILYKFRFIFPSGVGAGLYVLEFPIGVLLGISYKKITDVKTDNLKIIQGILTICCFSIFFILYTQFDSYKAYFLENLFFAFGSISLFGLLSMYSIKMKLIEWVGIISFEIYLFEFVFLSNYKFIFNLSLNIWVERLLYIVFVLCLSLILQKLIGMINRLSKVSSKQKSVAQ</sequence>